<comment type="caution">
    <text evidence="3">The sequence shown here is derived from an EMBL/GenBank/DDBJ whole genome shotgun (WGS) entry which is preliminary data.</text>
</comment>
<keyword evidence="4" id="KW-1185">Reference proteome</keyword>
<evidence type="ECO:0000259" key="2">
    <source>
        <dbReference type="PROSITE" id="PS50812"/>
    </source>
</evidence>
<dbReference type="Pfam" id="PF00855">
    <property type="entry name" value="PWWP"/>
    <property type="match status" value="1"/>
</dbReference>
<dbReference type="CDD" id="cd05162">
    <property type="entry name" value="PWWP"/>
    <property type="match status" value="1"/>
</dbReference>
<evidence type="ECO:0000313" key="3">
    <source>
        <dbReference type="EMBL" id="OAO14887.1"/>
    </source>
</evidence>
<sequence>MSNPEEKQPEEKPAESFDFTQDDANMAIKHLYGEIIWLKVYDYPFWPAMVLHPQWLSPALTDKLKLTKKKTQTRLIAQFFDDVDSCQIVGLKNICYPFDAFYEEYKQNKSINPAFIERASNMNEITRLERCQLHYPSMQESDLLNPRNCIICNKPIEDLQEQDLQIVKGAAAVSPSDKHFETTSYNRCSNPQCLSLYHKQCRPGCSIGDRCGVCHVEPPPERLKHEDSKPTSRMDRTDSASRADRADRADAAEEEVRPKREESFRHRRHESRRGDSDEERKGIKRQPVRSTRSPTYHEEEDEEVKVAAKKRRTALKSKAESAPEELRFERVAGEEAVAEVHALFGQMFLRQPGAKMEVHLSDVKARTKNLVAWFSSFAPAQQQCVLFFFLLLSSFHVNVIREYALQVIALLQKKLARHRPEKTFDAFLREEVQREDWNDVREEQLNKIAAILPSPEYAMLSTALEQNAFLLDPTLGDVYTAKCDAYCEALNEKGKDSVISGECSLLELA</sequence>
<dbReference type="InterPro" id="IPR000313">
    <property type="entry name" value="PWWP_dom"/>
</dbReference>
<dbReference type="OrthoDB" id="422362at2759"/>
<protein>
    <recommendedName>
        <fullName evidence="2">PWWP domain-containing protein</fullName>
    </recommendedName>
</protein>
<feature type="region of interest" description="Disordered" evidence="1">
    <location>
        <begin position="216"/>
        <end position="303"/>
    </location>
</feature>
<dbReference type="Proteomes" id="UP000078348">
    <property type="component" value="Unassembled WGS sequence"/>
</dbReference>
<name>A0A196SFG3_BLAHN</name>
<evidence type="ECO:0000256" key="1">
    <source>
        <dbReference type="SAM" id="MobiDB-lite"/>
    </source>
</evidence>
<dbReference type="AlphaFoldDB" id="A0A196SFG3"/>
<feature type="domain" description="PWWP" evidence="2">
    <location>
        <begin position="32"/>
        <end position="84"/>
    </location>
</feature>
<reference evidence="3 4" key="1">
    <citation type="submission" date="2016-05" db="EMBL/GenBank/DDBJ databases">
        <title>Nuclear genome of Blastocystis sp. subtype 1 NandII.</title>
        <authorList>
            <person name="Gentekaki E."/>
            <person name="Curtis B."/>
            <person name="Stairs C."/>
            <person name="Eme L."/>
            <person name="Herman E."/>
            <person name="Klimes V."/>
            <person name="Arias M.C."/>
            <person name="Elias M."/>
            <person name="Hilliou F."/>
            <person name="Klute M."/>
            <person name="Malik S.-B."/>
            <person name="Pightling A."/>
            <person name="Rachubinski R."/>
            <person name="Salas D."/>
            <person name="Schlacht A."/>
            <person name="Suga H."/>
            <person name="Archibald J."/>
            <person name="Ball S.G."/>
            <person name="Clark G."/>
            <person name="Dacks J."/>
            <person name="Van Der Giezen M."/>
            <person name="Tsaousis A."/>
            <person name="Roger A."/>
        </authorList>
    </citation>
    <scope>NUCLEOTIDE SEQUENCE [LARGE SCALE GENOMIC DNA]</scope>
    <source>
        <strain evidence="4">ATCC 50177 / NandII</strain>
    </source>
</reference>
<dbReference type="Gene3D" id="2.30.30.140">
    <property type="match status" value="1"/>
</dbReference>
<dbReference type="EMBL" id="LXWW01000202">
    <property type="protein sequence ID" value="OAO14887.1"/>
    <property type="molecule type" value="Genomic_DNA"/>
</dbReference>
<proteinExistence type="predicted"/>
<feature type="compositionally biased region" description="Basic and acidic residues" evidence="1">
    <location>
        <begin position="272"/>
        <end position="281"/>
    </location>
</feature>
<evidence type="ECO:0000313" key="4">
    <source>
        <dbReference type="Proteomes" id="UP000078348"/>
    </source>
</evidence>
<accession>A0A196SFG3</accession>
<organism evidence="3 4">
    <name type="scientific">Blastocystis sp. subtype 1 (strain ATCC 50177 / NandII)</name>
    <dbReference type="NCBI Taxonomy" id="478820"/>
    <lineage>
        <taxon>Eukaryota</taxon>
        <taxon>Sar</taxon>
        <taxon>Stramenopiles</taxon>
        <taxon>Bigyra</taxon>
        <taxon>Opalozoa</taxon>
        <taxon>Opalinata</taxon>
        <taxon>Blastocystidae</taxon>
        <taxon>Blastocystis</taxon>
    </lineage>
</organism>
<dbReference type="SUPFAM" id="SSF63748">
    <property type="entry name" value="Tudor/PWWP/MBT"/>
    <property type="match status" value="1"/>
</dbReference>
<feature type="compositionally biased region" description="Basic and acidic residues" evidence="1">
    <location>
        <begin position="218"/>
        <end position="264"/>
    </location>
</feature>
<gene>
    <name evidence="3" type="ORF">AV274_3396</name>
</gene>
<dbReference type="PROSITE" id="PS50812">
    <property type="entry name" value="PWWP"/>
    <property type="match status" value="1"/>
</dbReference>